<protein>
    <submittedName>
        <fullName evidence="2">Uncharacterized protein</fullName>
    </submittedName>
</protein>
<proteinExistence type="predicted"/>
<dbReference type="EMBL" id="JADKGY010000020">
    <property type="protein sequence ID" value="MBK9983529.1"/>
    <property type="molecule type" value="Genomic_DNA"/>
</dbReference>
<dbReference type="Proteomes" id="UP000808337">
    <property type="component" value="Unassembled WGS sequence"/>
</dbReference>
<feature type="transmembrane region" description="Helical" evidence="1">
    <location>
        <begin position="103"/>
        <end position="123"/>
    </location>
</feature>
<comment type="caution">
    <text evidence="2">The sequence shown here is derived from an EMBL/GenBank/DDBJ whole genome shotgun (WGS) entry which is preliminary data.</text>
</comment>
<accession>A0A9D7XNM2</accession>
<sequence length="133" mass="15994">MPRWSKLTTHFLFFSQRRKEKVAWWSKYTPHFLFFSQRRKFFHFSRKGAKTQRKSGLVVEVHSSLFIFLAKAQRRKEKVAWWSKYTPRFLFFSQRRKGAKKNFTFLLTAAVGIDASVASRYSIFNQEINLIES</sequence>
<keyword evidence="1" id="KW-1133">Transmembrane helix</keyword>
<evidence type="ECO:0000313" key="3">
    <source>
        <dbReference type="Proteomes" id="UP000808337"/>
    </source>
</evidence>
<reference evidence="2 3" key="1">
    <citation type="submission" date="2020-10" db="EMBL/GenBank/DDBJ databases">
        <title>Connecting structure to function with the recovery of over 1000 high-quality activated sludge metagenome-assembled genomes encoding full-length rRNA genes using long-read sequencing.</title>
        <authorList>
            <person name="Singleton C.M."/>
            <person name="Petriglieri F."/>
            <person name="Kristensen J.M."/>
            <person name="Kirkegaard R.H."/>
            <person name="Michaelsen T.Y."/>
            <person name="Andersen M.H."/>
            <person name="Karst S.M."/>
            <person name="Dueholm M.S."/>
            <person name="Nielsen P.H."/>
            <person name="Albertsen M."/>
        </authorList>
    </citation>
    <scope>NUCLEOTIDE SEQUENCE [LARGE SCALE GENOMIC DNA]</scope>
    <source>
        <strain evidence="2">Ribe_18-Q3-R11-54_MAXAC.273</strain>
    </source>
</reference>
<evidence type="ECO:0000256" key="1">
    <source>
        <dbReference type="SAM" id="Phobius"/>
    </source>
</evidence>
<dbReference type="AlphaFoldDB" id="A0A9D7XNM2"/>
<organism evidence="2 3">
    <name type="scientific">Candidatus Opimibacter skivensis</name>
    <dbReference type="NCBI Taxonomy" id="2982028"/>
    <lineage>
        <taxon>Bacteria</taxon>
        <taxon>Pseudomonadati</taxon>
        <taxon>Bacteroidota</taxon>
        <taxon>Saprospiria</taxon>
        <taxon>Saprospirales</taxon>
        <taxon>Saprospiraceae</taxon>
        <taxon>Candidatus Opimibacter</taxon>
    </lineage>
</organism>
<keyword evidence="1" id="KW-0812">Transmembrane</keyword>
<evidence type="ECO:0000313" key="2">
    <source>
        <dbReference type="EMBL" id="MBK9983529.1"/>
    </source>
</evidence>
<gene>
    <name evidence="2" type="ORF">IPP15_14270</name>
</gene>
<name>A0A9D7XNM2_9BACT</name>
<keyword evidence="1" id="KW-0472">Membrane</keyword>